<dbReference type="Proteomes" id="UP000467124">
    <property type="component" value="Unassembled WGS sequence"/>
</dbReference>
<dbReference type="InterPro" id="IPR050109">
    <property type="entry name" value="HTH-type_TetR-like_transc_reg"/>
</dbReference>
<dbReference type="InterPro" id="IPR009057">
    <property type="entry name" value="Homeodomain-like_sf"/>
</dbReference>
<sequence>MSTDTDTRAQIMDAFGEQFSATGYPGISLLGVARTVGIRKPSIYHHFPGGKEDLYAAVAIRFIETTHERITEALAEGETFEDRLKALVRVSVEHTGATVSFEQRVYDALDLVSDETRERVSGLYVGQVLDPVVTLFTEAVEDGHVEGDPHFLTNAFLHLARGASLENAGATVDLFLNGARAR</sequence>
<keyword evidence="1" id="KW-0805">Transcription regulation</keyword>
<feature type="DNA-binding region" description="H-T-H motif" evidence="4">
    <location>
        <begin position="28"/>
        <end position="47"/>
    </location>
</feature>
<evidence type="ECO:0000256" key="1">
    <source>
        <dbReference type="ARBA" id="ARBA00023015"/>
    </source>
</evidence>
<evidence type="ECO:0000313" key="6">
    <source>
        <dbReference type="EMBL" id="MYR35072.1"/>
    </source>
</evidence>
<dbReference type="SUPFAM" id="SSF46689">
    <property type="entry name" value="Homeodomain-like"/>
    <property type="match status" value="1"/>
</dbReference>
<keyword evidence="3" id="KW-0804">Transcription</keyword>
<dbReference type="Gene3D" id="1.10.357.10">
    <property type="entry name" value="Tetracycline Repressor, domain 2"/>
    <property type="match status" value="1"/>
</dbReference>
<reference evidence="6 7" key="1">
    <citation type="journal article" date="2019" name="Nat. Commun.">
        <title>The antimicrobial potential of Streptomyces from insect microbiomes.</title>
        <authorList>
            <person name="Chevrette M.G."/>
            <person name="Carlson C.M."/>
            <person name="Ortega H.E."/>
            <person name="Thomas C."/>
            <person name="Ananiev G.E."/>
            <person name="Barns K.J."/>
            <person name="Book A.J."/>
            <person name="Cagnazzo J."/>
            <person name="Carlos C."/>
            <person name="Flanigan W."/>
            <person name="Grubbs K.J."/>
            <person name="Horn H.A."/>
            <person name="Hoffmann F.M."/>
            <person name="Klassen J.L."/>
            <person name="Knack J.J."/>
            <person name="Lewin G.R."/>
            <person name="McDonald B.R."/>
            <person name="Muller L."/>
            <person name="Melo W.G.P."/>
            <person name="Pinto-Tomas A.A."/>
            <person name="Schmitz A."/>
            <person name="Wendt-Pienkowski E."/>
            <person name="Wildman S."/>
            <person name="Zhao M."/>
            <person name="Zhang F."/>
            <person name="Bugni T.S."/>
            <person name="Andes D.R."/>
            <person name="Pupo M.T."/>
            <person name="Currie C.R."/>
        </authorList>
    </citation>
    <scope>NUCLEOTIDE SEQUENCE [LARGE SCALE GENOMIC DNA]</scope>
    <source>
        <strain evidence="6 7">SID5840</strain>
    </source>
</reference>
<feature type="domain" description="HTH tetR-type" evidence="5">
    <location>
        <begin position="5"/>
        <end position="65"/>
    </location>
</feature>
<dbReference type="InterPro" id="IPR001647">
    <property type="entry name" value="HTH_TetR"/>
</dbReference>
<evidence type="ECO:0000259" key="5">
    <source>
        <dbReference type="PROSITE" id="PS50977"/>
    </source>
</evidence>
<dbReference type="GO" id="GO:0000976">
    <property type="term" value="F:transcription cis-regulatory region binding"/>
    <property type="evidence" value="ECO:0007669"/>
    <property type="project" value="TreeGrafter"/>
</dbReference>
<dbReference type="Gene3D" id="1.10.10.60">
    <property type="entry name" value="Homeodomain-like"/>
    <property type="match status" value="1"/>
</dbReference>
<evidence type="ECO:0000313" key="7">
    <source>
        <dbReference type="Proteomes" id="UP000467124"/>
    </source>
</evidence>
<protein>
    <submittedName>
        <fullName evidence="6">TetR family transcriptional regulator</fullName>
    </submittedName>
</protein>
<dbReference type="RefSeq" id="WP_161111879.1">
    <property type="nucleotide sequence ID" value="NZ_JBEXQM010000004.1"/>
</dbReference>
<accession>A0A7K2IYN2</accession>
<dbReference type="GO" id="GO:0003700">
    <property type="term" value="F:DNA-binding transcription factor activity"/>
    <property type="evidence" value="ECO:0007669"/>
    <property type="project" value="TreeGrafter"/>
</dbReference>
<name>A0A7K2IYN2_9ACTN</name>
<comment type="caution">
    <text evidence="6">The sequence shown here is derived from an EMBL/GenBank/DDBJ whole genome shotgun (WGS) entry which is preliminary data.</text>
</comment>
<dbReference type="AlphaFoldDB" id="A0A7K2IYN2"/>
<proteinExistence type="predicted"/>
<organism evidence="6 7">
    <name type="scientific">Nocardiopsis alba</name>
    <dbReference type="NCBI Taxonomy" id="53437"/>
    <lineage>
        <taxon>Bacteria</taxon>
        <taxon>Bacillati</taxon>
        <taxon>Actinomycetota</taxon>
        <taxon>Actinomycetes</taxon>
        <taxon>Streptosporangiales</taxon>
        <taxon>Nocardiopsidaceae</taxon>
        <taxon>Nocardiopsis</taxon>
    </lineage>
</organism>
<keyword evidence="2 4" id="KW-0238">DNA-binding</keyword>
<dbReference type="EMBL" id="WWHY01000001">
    <property type="protein sequence ID" value="MYR35072.1"/>
    <property type="molecule type" value="Genomic_DNA"/>
</dbReference>
<dbReference type="PANTHER" id="PTHR30055">
    <property type="entry name" value="HTH-TYPE TRANSCRIPTIONAL REGULATOR RUTR"/>
    <property type="match status" value="1"/>
</dbReference>
<evidence type="ECO:0000256" key="2">
    <source>
        <dbReference type="ARBA" id="ARBA00023125"/>
    </source>
</evidence>
<evidence type="ECO:0000256" key="4">
    <source>
        <dbReference type="PROSITE-ProRule" id="PRU00335"/>
    </source>
</evidence>
<dbReference type="PROSITE" id="PS50977">
    <property type="entry name" value="HTH_TETR_2"/>
    <property type="match status" value="1"/>
</dbReference>
<gene>
    <name evidence="6" type="ORF">GTW20_23125</name>
</gene>
<evidence type="ECO:0000256" key="3">
    <source>
        <dbReference type="ARBA" id="ARBA00023163"/>
    </source>
</evidence>
<dbReference type="Pfam" id="PF00440">
    <property type="entry name" value="TetR_N"/>
    <property type="match status" value="1"/>
</dbReference>
<dbReference type="PANTHER" id="PTHR30055:SF234">
    <property type="entry name" value="HTH-TYPE TRANSCRIPTIONAL REGULATOR BETI"/>
    <property type="match status" value="1"/>
</dbReference>